<evidence type="ECO:0000256" key="1">
    <source>
        <dbReference type="ARBA" id="ARBA00004496"/>
    </source>
</evidence>
<dbReference type="InterPro" id="IPR002777">
    <property type="entry name" value="PFD_beta-like"/>
</dbReference>
<evidence type="ECO:0000256" key="5">
    <source>
        <dbReference type="ARBA" id="ARBA00022490"/>
    </source>
</evidence>
<dbReference type="PANTHER" id="PTHR20903">
    <property type="entry name" value="PREFOLDIN SUBUNIT 1-RELATED"/>
    <property type="match status" value="1"/>
</dbReference>
<keyword evidence="6 9" id="KW-0143">Chaperone</keyword>
<dbReference type="RefSeq" id="WP_006664406.1">
    <property type="nucleotide sequence ID" value="NZ_AOIL01000029.1"/>
</dbReference>
<dbReference type="CDD" id="cd23162">
    <property type="entry name" value="Prefoldin_beta_GimC"/>
    <property type="match status" value="1"/>
</dbReference>
<organism evidence="11 12">
    <name type="scientific">Natrialba taiwanensis DSM 12281</name>
    <dbReference type="NCBI Taxonomy" id="1230458"/>
    <lineage>
        <taxon>Archaea</taxon>
        <taxon>Methanobacteriati</taxon>
        <taxon>Methanobacteriota</taxon>
        <taxon>Stenosarchaea group</taxon>
        <taxon>Halobacteria</taxon>
        <taxon>Halobacteriales</taxon>
        <taxon>Natrialbaceae</taxon>
        <taxon>Natrialba</taxon>
    </lineage>
</organism>
<dbReference type="Pfam" id="PF01920">
    <property type="entry name" value="Prefoldin_2"/>
    <property type="match status" value="1"/>
</dbReference>
<feature type="compositionally biased region" description="Polar residues" evidence="10">
    <location>
        <begin position="24"/>
        <end position="47"/>
    </location>
</feature>
<evidence type="ECO:0000256" key="6">
    <source>
        <dbReference type="ARBA" id="ARBA00023186"/>
    </source>
</evidence>
<dbReference type="GO" id="GO:0044183">
    <property type="term" value="F:protein folding chaperone"/>
    <property type="evidence" value="ECO:0007669"/>
    <property type="project" value="TreeGrafter"/>
</dbReference>
<comment type="similarity">
    <text evidence="2 9">Belongs to the prefoldin subunit beta family.</text>
</comment>
<sequence length="132" mass="14304">MQGNLPPEAQEKIEQLQDLQETAQQVAVQKQETESGLTEAQNAQNELENIDEDTTMYRQVGDLLVETDYEAAEDDLDEKVDSLELRLETLEKQEDRVQDQFESLQDELEDLLGGAGGMGGPAGPGGPGAGGA</sequence>
<dbReference type="GO" id="GO:0016272">
    <property type="term" value="C:prefoldin complex"/>
    <property type="evidence" value="ECO:0007669"/>
    <property type="project" value="UniProtKB-UniRule"/>
</dbReference>
<feature type="region of interest" description="Disordered" evidence="10">
    <location>
        <begin position="111"/>
        <end position="132"/>
    </location>
</feature>
<dbReference type="SUPFAM" id="SSF46579">
    <property type="entry name" value="Prefoldin"/>
    <property type="match status" value="1"/>
</dbReference>
<keyword evidence="12" id="KW-1185">Reference proteome</keyword>
<dbReference type="HAMAP" id="MF_00307">
    <property type="entry name" value="PfdB"/>
    <property type="match status" value="1"/>
</dbReference>
<dbReference type="GO" id="GO:0005737">
    <property type="term" value="C:cytoplasm"/>
    <property type="evidence" value="ECO:0007669"/>
    <property type="project" value="UniProtKB-SubCell"/>
</dbReference>
<keyword evidence="5 9" id="KW-0963">Cytoplasm</keyword>
<evidence type="ECO:0000313" key="12">
    <source>
        <dbReference type="Proteomes" id="UP000011648"/>
    </source>
</evidence>
<evidence type="ECO:0000256" key="8">
    <source>
        <dbReference type="ARBA" id="ARBA00033461"/>
    </source>
</evidence>
<dbReference type="STRING" id="1230458.C484_08727"/>
<feature type="compositionally biased region" description="Gly residues" evidence="10">
    <location>
        <begin position="113"/>
        <end position="132"/>
    </location>
</feature>
<protein>
    <recommendedName>
        <fullName evidence="4 9">Prefoldin subunit beta</fullName>
    </recommendedName>
    <alternativeName>
        <fullName evidence="8 9">GimC subunit beta</fullName>
    </alternativeName>
</protein>
<comment type="caution">
    <text evidence="11">The sequence shown here is derived from an EMBL/GenBank/DDBJ whole genome shotgun (WGS) entry which is preliminary data.</text>
</comment>
<accession>M0A5C1</accession>
<comment type="subcellular location">
    <subcellularLocation>
        <location evidence="1 9">Cytoplasm</location>
    </subcellularLocation>
</comment>
<feature type="region of interest" description="Disordered" evidence="10">
    <location>
        <begin position="24"/>
        <end position="54"/>
    </location>
</feature>
<dbReference type="InterPro" id="IPR009053">
    <property type="entry name" value="Prefoldin"/>
</dbReference>
<dbReference type="AlphaFoldDB" id="M0A5C1"/>
<comment type="subunit">
    <text evidence="3 9">Heterohexamer of two alpha and four beta subunits.</text>
</comment>
<evidence type="ECO:0000256" key="7">
    <source>
        <dbReference type="ARBA" id="ARBA00025077"/>
    </source>
</evidence>
<evidence type="ECO:0000313" key="11">
    <source>
        <dbReference type="EMBL" id="ELY92533.1"/>
    </source>
</evidence>
<evidence type="ECO:0000256" key="2">
    <source>
        <dbReference type="ARBA" id="ARBA00008045"/>
    </source>
</evidence>
<comment type="function">
    <text evidence="7 9">Molecular chaperone capable of stabilizing a range of proteins. Seems to fulfill an ATP-independent, HSP70-like function in archaeal de novo protein folding.</text>
</comment>
<evidence type="ECO:0000256" key="3">
    <source>
        <dbReference type="ARBA" id="ARBA00011716"/>
    </source>
</evidence>
<proteinExistence type="inferred from homology"/>
<dbReference type="PANTHER" id="PTHR20903:SF0">
    <property type="entry name" value="PREFOLDIN SUBUNIT 1"/>
    <property type="match status" value="1"/>
</dbReference>
<dbReference type="InterPro" id="IPR012713">
    <property type="entry name" value="PfdB"/>
</dbReference>
<dbReference type="EMBL" id="AOIL01000029">
    <property type="protein sequence ID" value="ELY92533.1"/>
    <property type="molecule type" value="Genomic_DNA"/>
</dbReference>
<dbReference type="OrthoDB" id="204796at2157"/>
<dbReference type="NCBIfam" id="TIGR02338">
    <property type="entry name" value="gimC_beta"/>
    <property type="match status" value="1"/>
</dbReference>
<dbReference type="Gene3D" id="1.10.287.370">
    <property type="match status" value="1"/>
</dbReference>
<dbReference type="Proteomes" id="UP000011648">
    <property type="component" value="Unassembled WGS sequence"/>
</dbReference>
<evidence type="ECO:0000256" key="10">
    <source>
        <dbReference type="SAM" id="MobiDB-lite"/>
    </source>
</evidence>
<reference evidence="11 12" key="1">
    <citation type="journal article" date="2014" name="PLoS Genet.">
        <title>Phylogenetically driven sequencing of extremely halophilic archaea reveals strategies for static and dynamic osmo-response.</title>
        <authorList>
            <person name="Becker E.A."/>
            <person name="Seitzer P.M."/>
            <person name="Tritt A."/>
            <person name="Larsen D."/>
            <person name="Krusor M."/>
            <person name="Yao A.I."/>
            <person name="Wu D."/>
            <person name="Madern D."/>
            <person name="Eisen J.A."/>
            <person name="Darling A.E."/>
            <person name="Facciotti M.T."/>
        </authorList>
    </citation>
    <scope>NUCLEOTIDE SEQUENCE [LARGE SCALE GENOMIC DNA]</scope>
    <source>
        <strain evidence="11 12">DSM 12281</strain>
    </source>
</reference>
<dbReference type="GO" id="GO:0051082">
    <property type="term" value="F:unfolded protein binding"/>
    <property type="evidence" value="ECO:0007669"/>
    <property type="project" value="UniProtKB-UniRule"/>
</dbReference>
<gene>
    <name evidence="9" type="primary">pfdB</name>
    <name evidence="11" type="ORF">C484_08727</name>
</gene>
<dbReference type="PATRIC" id="fig|1230458.4.peg.1741"/>
<evidence type="ECO:0000256" key="9">
    <source>
        <dbReference type="HAMAP-Rule" id="MF_00307"/>
    </source>
</evidence>
<evidence type="ECO:0000256" key="4">
    <source>
        <dbReference type="ARBA" id="ARBA00016304"/>
    </source>
</evidence>
<name>M0A5C1_9EURY</name>